<dbReference type="AlphaFoldDB" id="A0A1I2Z1U9"/>
<sequence>MYAGRLTCAERLAIESQLRAERTCAKKVQIYMSVSQDSAVQAILQQMAEKGQRHISILNNMLHDAESYSDILQH</sequence>
<evidence type="ECO:0008006" key="3">
    <source>
        <dbReference type="Google" id="ProtNLM"/>
    </source>
</evidence>
<dbReference type="OrthoDB" id="1809609at2"/>
<accession>A0A1I2Z1U9</accession>
<evidence type="ECO:0000313" key="1">
    <source>
        <dbReference type="EMBL" id="SFH31878.1"/>
    </source>
</evidence>
<protein>
    <recommendedName>
        <fullName evidence="3">Spore coat protein</fullName>
    </recommendedName>
</protein>
<dbReference type="RefSeq" id="WP_092475169.1">
    <property type="nucleotide sequence ID" value="NZ_FOOX01000024.1"/>
</dbReference>
<reference evidence="2" key="1">
    <citation type="submission" date="2016-10" db="EMBL/GenBank/DDBJ databases">
        <authorList>
            <person name="Varghese N."/>
            <person name="Submissions S."/>
        </authorList>
    </citation>
    <scope>NUCLEOTIDE SEQUENCE [LARGE SCALE GENOMIC DNA]</scope>
    <source>
        <strain evidence="2">DSM 17038</strain>
    </source>
</reference>
<name>A0A1I2Z1U9_9FIRM</name>
<gene>
    <name evidence="1" type="ORF">SAMN05660649_04724</name>
</gene>
<organism evidence="1 2">
    <name type="scientific">Desulfotruncus arcticus DSM 17038</name>
    <dbReference type="NCBI Taxonomy" id="1121424"/>
    <lineage>
        <taxon>Bacteria</taxon>
        <taxon>Bacillati</taxon>
        <taxon>Bacillota</taxon>
        <taxon>Clostridia</taxon>
        <taxon>Eubacteriales</taxon>
        <taxon>Desulfallaceae</taxon>
        <taxon>Desulfotruncus</taxon>
    </lineage>
</organism>
<proteinExistence type="predicted"/>
<keyword evidence="2" id="KW-1185">Reference proteome</keyword>
<dbReference type="EMBL" id="FOOX01000024">
    <property type="protein sequence ID" value="SFH31878.1"/>
    <property type="molecule type" value="Genomic_DNA"/>
</dbReference>
<dbReference type="STRING" id="341036.SAMN05660649_04724"/>
<evidence type="ECO:0000313" key="2">
    <source>
        <dbReference type="Proteomes" id="UP000199337"/>
    </source>
</evidence>
<dbReference type="Proteomes" id="UP000199337">
    <property type="component" value="Unassembled WGS sequence"/>
</dbReference>